<sequence length="304" mass="34299">IASHGSFFNQLSEKVASEGEDTFALIQSNECPNLKTLLGTLIKKATLSGRNFDDEDEDGPISRPRKGPRLLSYDLRLLFKWMQENSMERAVVAFQDSEALDGNLIAEVVDVLSAWSDRINFVLLFGIATSVENFHEKLPRATLRLLEGQQFDAAQSEEILEKVFWKSVDDPHLALRIGPDLTQMLLDVQRDHVQSVAVFIDSIKYACMSHCFANQVSVFLKGDLGFDEVTKEDMEALRNLPSFRELCESLLQAKDIKLLRKLISSDRELFEYAREHIVLGQETLHNITTGISAFQTAHALIPKT</sequence>
<protein>
    <submittedName>
        <fullName evidence="1">Uncharacterized protein</fullName>
    </submittedName>
</protein>
<name>A0ACC3CS63_9PEZI</name>
<keyword evidence="2" id="KW-1185">Reference proteome</keyword>
<dbReference type="Proteomes" id="UP001186974">
    <property type="component" value="Unassembled WGS sequence"/>
</dbReference>
<dbReference type="EMBL" id="JAWDJW010012506">
    <property type="protein sequence ID" value="KAK3044039.1"/>
    <property type="molecule type" value="Genomic_DNA"/>
</dbReference>
<feature type="non-terminal residue" evidence="1">
    <location>
        <position position="304"/>
    </location>
</feature>
<gene>
    <name evidence="1" type="ORF">LTS18_002333</name>
</gene>
<comment type="caution">
    <text evidence="1">The sequence shown here is derived from an EMBL/GenBank/DDBJ whole genome shotgun (WGS) entry which is preliminary data.</text>
</comment>
<proteinExistence type="predicted"/>
<organism evidence="1 2">
    <name type="scientific">Coniosporium uncinatum</name>
    <dbReference type="NCBI Taxonomy" id="93489"/>
    <lineage>
        <taxon>Eukaryota</taxon>
        <taxon>Fungi</taxon>
        <taxon>Dikarya</taxon>
        <taxon>Ascomycota</taxon>
        <taxon>Pezizomycotina</taxon>
        <taxon>Dothideomycetes</taxon>
        <taxon>Dothideomycetes incertae sedis</taxon>
        <taxon>Coniosporium</taxon>
    </lineage>
</organism>
<reference evidence="1" key="1">
    <citation type="submission" date="2024-09" db="EMBL/GenBank/DDBJ databases">
        <title>Black Yeasts Isolated from many extreme environments.</title>
        <authorList>
            <person name="Coleine C."/>
            <person name="Stajich J.E."/>
            <person name="Selbmann L."/>
        </authorList>
    </citation>
    <scope>NUCLEOTIDE SEQUENCE</scope>
    <source>
        <strain evidence="1">CCFEE 5737</strain>
    </source>
</reference>
<feature type="non-terminal residue" evidence="1">
    <location>
        <position position="1"/>
    </location>
</feature>
<evidence type="ECO:0000313" key="1">
    <source>
        <dbReference type="EMBL" id="KAK3044039.1"/>
    </source>
</evidence>
<evidence type="ECO:0000313" key="2">
    <source>
        <dbReference type="Proteomes" id="UP001186974"/>
    </source>
</evidence>
<accession>A0ACC3CS63</accession>